<evidence type="ECO:0000256" key="7">
    <source>
        <dbReference type="SAM" id="Phobius"/>
    </source>
</evidence>
<dbReference type="CDD" id="cd06173">
    <property type="entry name" value="MFS_MefA_like"/>
    <property type="match status" value="1"/>
</dbReference>
<feature type="transmembrane region" description="Helical" evidence="7">
    <location>
        <begin position="449"/>
        <end position="466"/>
    </location>
</feature>
<feature type="region of interest" description="Disordered" evidence="6">
    <location>
        <begin position="1"/>
        <end position="30"/>
    </location>
</feature>
<sequence length="475" mass="48540">MTDATQGVTPGVTPGVTQGVTPGVTPGEAPVEVTGVMPGVTPDLTHDAAADAEPGAASTPVLSSVPPAATPSRGAGAGSAFASAPFRRLWAAGLISDAGDWLLFIALPLVVLQLSGSALATSLAFLLELVPAVVLAPFVARIVDRFDRKMLMCAVNVGQALSLIPLMFVRTEADLPLVYLVIVLQAMFSAAFEPAKNALLPELVGADRIVSANALVGLNQNLGRLVGGPLGGVLLAIGDLGLVVAVDFVSYAASAVLVATLPRSRPRTSAESPVKSGIFRVLRDHRLRGAFVVFFTASIAQGLFVVLFVFFVTETLGGSDADVGLLRGVQAIGAIGAGLLLGFVAAKADMRQLSVFGVAAFAIISLVTWNLPFITNELWLYVVLFVIVGAPGVFMGAGLVSILQLGSDDAERGSVFAALGLIMSLGQAAGMLAAGMLQTTLGTVPLLEVQGAVYLATAILAALLLPRSAQKAAVA</sequence>
<feature type="transmembrane region" description="Helical" evidence="7">
    <location>
        <begin position="353"/>
        <end position="372"/>
    </location>
</feature>
<organism evidence="9 10">
    <name type="scientific">Leifsonia kafniensis</name>
    <dbReference type="NCBI Taxonomy" id="475957"/>
    <lineage>
        <taxon>Bacteria</taxon>
        <taxon>Bacillati</taxon>
        <taxon>Actinomycetota</taxon>
        <taxon>Actinomycetes</taxon>
        <taxon>Micrococcales</taxon>
        <taxon>Microbacteriaceae</taxon>
        <taxon>Leifsonia</taxon>
    </lineage>
</organism>
<dbReference type="PROSITE" id="PS50850">
    <property type="entry name" value="MFS"/>
    <property type="match status" value="1"/>
</dbReference>
<name>A0ABP7KVF4_9MICO</name>
<comment type="caution">
    <text evidence="9">The sequence shown here is derived from an EMBL/GenBank/DDBJ whole genome shotgun (WGS) entry which is preliminary data.</text>
</comment>
<evidence type="ECO:0000256" key="2">
    <source>
        <dbReference type="ARBA" id="ARBA00022475"/>
    </source>
</evidence>
<keyword evidence="4 7" id="KW-1133">Transmembrane helix</keyword>
<feature type="transmembrane region" description="Helical" evidence="7">
    <location>
        <begin position="118"/>
        <end position="139"/>
    </location>
</feature>
<feature type="domain" description="Major facilitator superfamily (MFS) profile" evidence="8">
    <location>
        <begin position="286"/>
        <end position="475"/>
    </location>
</feature>
<dbReference type="EMBL" id="BAABCN010000012">
    <property type="protein sequence ID" value="GAA3888026.1"/>
    <property type="molecule type" value="Genomic_DNA"/>
</dbReference>
<evidence type="ECO:0000256" key="1">
    <source>
        <dbReference type="ARBA" id="ARBA00004651"/>
    </source>
</evidence>
<accession>A0ABP7KVF4</accession>
<feature type="transmembrane region" description="Helical" evidence="7">
    <location>
        <begin position="290"/>
        <end position="312"/>
    </location>
</feature>
<dbReference type="InterPro" id="IPR020846">
    <property type="entry name" value="MFS_dom"/>
</dbReference>
<dbReference type="InterPro" id="IPR011701">
    <property type="entry name" value="MFS"/>
</dbReference>
<dbReference type="SUPFAM" id="SSF103473">
    <property type="entry name" value="MFS general substrate transporter"/>
    <property type="match status" value="1"/>
</dbReference>
<proteinExistence type="predicted"/>
<feature type="transmembrane region" description="Helical" evidence="7">
    <location>
        <begin position="230"/>
        <end position="259"/>
    </location>
</feature>
<keyword evidence="2" id="KW-1003">Cell membrane</keyword>
<dbReference type="PANTHER" id="PTHR23513">
    <property type="entry name" value="INTEGRAL MEMBRANE EFFLUX PROTEIN-RELATED"/>
    <property type="match status" value="1"/>
</dbReference>
<keyword evidence="5 7" id="KW-0472">Membrane</keyword>
<evidence type="ECO:0000259" key="8">
    <source>
        <dbReference type="PROSITE" id="PS50850"/>
    </source>
</evidence>
<feature type="transmembrane region" description="Helical" evidence="7">
    <location>
        <begin position="378"/>
        <end position="403"/>
    </location>
</feature>
<evidence type="ECO:0000256" key="3">
    <source>
        <dbReference type="ARBA" id="ARBA00022692"/>
    </source>
</evidence>
<evidence type="ECO:0000256" key="5">
    <source>
        <dbReference type="ARBA" id="ARBA00023136"/>
    </source>
</evidence>
<gene>
    <name evidence="9" type="ORF">GCM10022381_32440</name>
</gene>
<evidence type="ECO:0000256" key="4">
    <source>
        <dbReference type="ARBA" id="ARBA00022989"/>
    </source>
</evidence>
<dbReference type="Proteomes" id="UP001501803">
    <property type="component" value="Unassembled WGS sequence"/>
</dbReference>
<dbReference type="Gene3D" id="1.20.1250.20">
    <property type="entry name" value="MFS general substrate transporter like domains"/>
    <property type="match status" value="1"/>
</dbReference>
<feature type="transmembrane region" description="Helical" evidence="7">
    <location>
        <begin position="175"/>
        <end position="192"/>
    </location>
</feature>
<feature type="region of interest" description="Disordered" evidence="6">
    <location>
        <begin position="42"/>
        <end position="70"/>
    </location>
</feature>
<evidence type="ECO:0000313" key="10">
    <source>
        <dbReference type="Proteomes" id="UP001501803"/>
    </source>
</evidence>
<keyword evidence="3 7" id="KW-0812">Transmembrane</keyword>
<feature type="transmembrane region" description="Helical" evidence="7">
    <location>
        <begin position="324"/>
        <end position="346"/>
    </location>
</feature>
<dbReference type="PANTHER" id="PTHR23513:SF6">
    <property type="entry name" value="MAJOR FACILITATOR SUPERFAMILY ASSOCIATED DOMAIN-CONTAINING PROTEIN"/>
    <property type="match status" value="1"/>
</dbReference>
<protein>
    <submittedName>
        <fullName evidence="9">MFS transporter</fullName>
    </submittedName>
</protein>
<evidence type="ECO:0000256" key="6">
    <source>
        <dbReference type="SAM" id="MobiDB-lite"/>
    </source>
</evidence>
<comment type="subcellular location">
    <subcellularLocation>
        <location evidence="1">Cell membrane</location>
        <topology evidence="1">Multi-pass membrane protein</topology>
    </subcellularLocation>
</comment>
<feature type="transmembrane region" description="Helical" evidence="7">
    <location>
        <begin position="415"/>
        <end position="437"/>
    </location>
</feature>
<evidence type="ECO:0000313" key="9">
    <source>
        <dbReference type="EMBL" id="GAA3888026.1"/>
    </source>
</evidence>
<feature type="transmembrane region" description="Helical" evidence="7">
    <location>
        <begin position="89"/>
        <end position="112"/>
    </location>
</feature>
<dbReference type="InterPro" id="IPR036259">
    <property type="entry name" value="MFS_trans_sf"/>
</dbReference>
<dbReference type="RefSeq" id="WP_345068601.1">
    <property type="nucleotide sequence ID" value="NZ_BAABCN010000012.1"/>
</dbReference>
<keyword evidence="10" id="KW-1185">Reference proteome</keyword>
<dbReference type="Pfam" id="PF07690">
    <property type="entry name" value="MFS_1"/>
    <property type="match status" value="1"/>
</dbReference>
<reference evidence="10" key="1">
    <citation type="journal article" date="2019" name="Int. J. Syst. Evol. Microbiol.">
        <title>The Global Catalogue of Microorganisms (GCM) 10K type strain sequencing project: providing services to taxonomists for standard genome sequencing and annotation.</title>
        <authorList>
            <consortium name="The Broad Institute Genomics Platform"/>
            <consortium name="The Broad Institute Genome Sequencing Center for Infectious Disease"/>
            <person name="Wu L."/>
            <person name="Ma J."/>
        </authorList>
    </citation>
    <scope>NUCLEOTIDE SEQUENCE [LARGE SCALE GENOMIC DNA]</scope>
    <source>
        <strain evidence="10">JCM 17021</strain>
    </source>
</reference>